<keyword evidence="3" id="KW-0238">DNA-binding</keyword>
<dbReference type="EMBL" id="JBIUZV010000004">
    <property type="protein sequence ID" value="MFJ3046169.1"/>
    <property type="molecule type" value="Genomic_DNA"/>
</dbReference>
<accession>A0ABW8EXI4</accession>
<dbReference type="CDD" id="cd08432">
    <property type="entry name" value="PBP2_GcdR_TrpI_HvrB_AmpR_like"/>
    <property type="match status" value="1"/>
</dbReference>
<evidence type="ECO:0000256" key="2">
    <source>
        <dbReference type="ARBA" id="ARBA00023015"/>
    </source>
</evidence>
<gene>
    <name evidence="6" type="ORF">ACIPEN_10080</name>
</gene>
<dbReference type="Gene3D" id="3.40.190.10">
    <property type="entry name" value="Periplasmic binding protein-like II"/>
    <property type="match status" value="2"/>
</dbReference>
<dbReference type="InterPro" id="IPR036388">
    <property type="entry name" value="WH-like_DNA-bd_sf"/>
</dbReference>
<dbReference type="Pfam" id="PF00126">
    <property type="entry name" value="HTH_1"/>
    <property type="match status" value="1"/>
</dbReference>
<dbReference type="PRINTS" id="PR00039">
    <property type="entry name" value="HTHLYSR"/>
</dbReference>
<dbReference type="SUPFAM" id="SSF53850">
    <property type="entry name" value="Periplasmic binding protein-like II"/>
    <property type="match status" value="1"/>
</dbReference>
<protein>
    <submittedName>
        <fullName evidence="6">LysR substrate-binding domain-containing protein</fullName>
    </submittedName>
</protein>
<evidence type="ECO:0000313" key="7">
    <source>
        <dbReference type="Proteomes" id="UP001617427"/>
    </source>
</evidence>
<keyword evidence="7" id="KW-1185">Reference proteome</keyword>
<dbReference type="Gene3D" id="1.10.10.10">
    <property type="entry name" value="Winged helix-like DNA-binding domain superfamily/Winged helix DNA-binding domain"/>
    <property type="match status" value="1"/>
</dbReference>
<sequence>MRKLPSFFSLRAFEAAARLGSFTLAAEELHLTTSAISHQVRALEQWCGKALFIRQTRRVTLTMEGQLLQNKLSPAFDAIEDACAAFRPGDGRSVLAVHCAPSFASKWLSPRLAQFMQAHPDITLQMSSSAEPADLARDGGADIDITYGPPPHREGVAVEALGDETTLPLCSPRLLERHPVQQASDLLQLTLIESKLNPVRWKDWFDLHGIRLPPRDHPSFDRGSLAVAAAVDGLGVALETARFAEAELARGELVVAGDGKFETIRREMHFLCYRRGDAGAKGIKAFREWIALVVGAEDLSALLPE</sequence>
<name>A0ABW8EXI4_9BURK</name>
<dbReference type="PANTHER" id="PTHR30537:SF58">
    <property type="entry name" value="HTH-TYPE TRANSCRIPTIONAL REGULATOR PERR"/>
    <property type="match status" value="1"/>
</dbReference>
<proteinExistence type="inferred from homology"/>
<dbReference type="InterPro" id="IPR000847">
    <property type="entry name" value="LysR_HTH_N"/>
</dbReference>
<dbReference type="Proteomes" id="UP001617427">
    <property type="component" value="Unassembled WGS sequence"/>
</dbReference>
<dbReference type="RefSeq" id="WP_402700127.1">
    <property type="nucleotide sequence ID" value="NZ_JBIUZV010000004.1"/>
</dbReference>
<comment type="similarity">
    <text evidence="1">Belongs to the LysR transcriptional regulatory family.</text>
</comment>
<comment type="caution">
    <text evidence="6">The sequence shown here is derived from an EMBL/GenBank/DDBJ whole genome shotgun (WGS) entry which is preliminary data.</text>
</comment>
<evidence type="ECO:0000313" key="6">
    <source>
        <dbReference type="EMBL" id="MFJ3046169.1"/>
    </source>
</evidence>
<evidence type="ECO:0000256" key="4">
    <source>
        <dbReference type="ARBA" id="ARBA00023163"/>
    </source>
</evidence>
<dbReference type="InterPro" id="IPR005119">
    <property type="entry name" value="LysR_subst-bd"/>
</dbReference>
<evidence type="ECO:0000256" key="3">
    <source>
        <dbReference type="ARBA" id="ARBA00023125"/>
    </source>
</evidence>
<dbReference type="InterPro" id="IPR058163">
    <property type="entry name" value="LysR-type_TF_proteobact-type"/>
</dbReference>
<dbReference type="InterPro" id="IPR036390">
    <property type="entry name" value="WH_DNA-bd_sf"/>
</dbReference>
<dbReference type="PROSITE" id="PS50931">
    <property type="entry name" value="HTH_LYSR"/>
    <property type="match status" value="1"/>
</dbReference>
<reference evidence="6 7" key="1">
    <citation type="submission" date="2024-10" db="EMBL/GenBank/DDBJ databases">
        <title>The Natural Products Discovery Center: Release of the First 8490 Sequenced Strains for Exploring Actinobacteria Biosynthetic Diversity.</title>
        <authorList>
            <person name="Kalkreuter E."/>
            <person name="Kautsar S.A."/>
            <person name="Yang D."/>
            <person name="Bader C.D."/>
            <person name="Teijaro C.N."/>
            <person name="Fluegel L."/>
            <person name="Davis C.M."/>
            <person name="Simpson J.R."/>
            <person name="Lauterbach L."/>
            <person name="Steele A.D."/>
            <person name="Gui C."/>
            <person name="Meng S."/>
            <person name="Li G."/>
            <person name="Viehrig K."/>
            <person name="Ye F."/>
            <person name="Su P."/>
            <person name="Kiefer A.F."/>
            <person name="Nichols A."/>
            <person name="Cepeda A.J."/>
            <person name="Yan W."/>
            <person name="Fan B."/>
            <person name="Jiang Y."/>
            <person name="Adhikari A."/>
            <person name="Zheng C.-J."/>
            <person name="Schuster L."/>
            <person name="Cowan T.M."/>
            <person name="Smanski M.J."/>
            <person name="Chevrette M.G."/>
            <person name="De Carvalho L.P.S."/>
            <person name="Shen B."/>
        </authorList>
    </citation>
    <scope>NUCLEOTIDE SEQUENCE [LARGE SCALE GENOMIC DNA]</scope>
    <source>
        <strain evidence="6 7">NPDC087045</strain>
    </source>
</reference>
<dbReference type="Pfam" id="PF03466">
    <property type="entry name" value="LysR_substrate"/>
    <property type="match status" value="1"/>
</dbReference>
<organism evidence="6 7">
    <name type="scientific">Herbaspirillum chlorophenolicum</name>
    <dbReference type="NCBI Taxonomy" id="211589"/>
    <lineage>
        <taxon>Bacteria</taxon>
        <taxon>Pseudomonadati</taxon>
        <taxon>Pseudomonadota</taxon>
        <taxon>Betaproteobacteria</taxon>
        <taxon>Burkholderiales</taxon>
        <taxon>Oxalobacteraceae</taxon>
        <taxon>Herbaspirillum</taxon>
    </lineage>
</organism>
<evidence type="ECO:0000256" key="1">
    <source>
        <dbReference type="ARBA" id="ARBA00009437"/>
    </source>
</evidence>
<dbReference type="PANTHER" id="PTHR30537">
    <property type="entry name" value="HTH-TYPE TRANSCRIPTIONAL REGULATOR"/>
    <property type="match status" value="1"/>
</dbReference>
<keyword evidence="2" id="KW-0805">Transcription regulation</keyword>
<keyword evidence="4" id="KW-0804">Transcription</keyword>
<dbReference type="SUPFAM" id="SSF46785">
    <property type="entry name" value="Winged helix' DNA-binding domain"/>
    <property type="match status" value="1"/>
</dbReference>
<evidence type="ECO:0000259" key="5">
    <source>
        <dbReference type="PROSITE" id="PS50931"/>
    </source>
</evidence>
<feature type="domain" description="HTH lysR-type" evidence="5">
    <location>
        <begin position="10"/>
        <end position="62"/>
    </location>
</feature>